<evidence type="ECO:0000313" key="1">
    <source>
        <dbReference type="EMBL" id="AWK06790.1"/>
    </source>
</evidence>
<organism evidence="1 2">
    <name type="scientific">Flavobacterium crocinum</name>
    <dbReference type="NCBI Taxonomy" id="2183896"/>
    <lineage>
        <taxon>Bacteria</taxon>
        <taxon>Pseudomonadati</taxon>
        <taxon>Bacteroidota</taxon>
        <taxon>Flavobacteriia</taxon>
        <taxon>Flavobacteriales</taxon>
        <taxon>Flavobacteriaceae</taxon>
        <taxon>Flavobacterium</taxon>
    </lineage>
</organism>
<accession>A0A2S1YRR4</accession>
<sequence length="173" mass="19987">MNCRTKYISIILLSSLVFISCKKEIIKSVPTTDSTSIKTEALKTDSSVINPIDSLYTLVDKSVIGTQFLTKSSLAPRLKKLMGTDYDQMVKYWNTETPFEKQENILHAWGCKQHDCSTYSYDLYIDVKNNKINVYKFAESKLTVFKEENFDIEIKDNFLKDLNIKKENVKIKS</sequence>
<dbReference type="OrthoDB" id="1347844at2"/>
<name>A0A2S1YRR4_9FLAO</name>
<dbReference type="EMBL" id="CP029255">
    <property type="protein sequence ID" value="AWK06790.1"/>
    <property type="molecule type" value="Genomic_DNA"/>
</dbReference>
<dbReference type="KEGG" id="fcr:HYN56_22185"/>
<evidence type="ECO:0000313" key="2">
    <source>
        <dbReference type="Proteomes" id="UP000245250"/>
    </source>
</evidence>
<keyword evidence="2" id="KW-1185">Reference proteome</keyword>
<reference evidence="1 2" key="1">
    <citation type="submission" date="2018-05" db="EMBL/GenBank/DDBJ databases">
        <title>Genome sequencing of Flavobacterium sp. HYN0056.</title>
        <authorList>
            <person name="Yi H."/>
            <person name="Baek C."/>
        </authorList>
    </citation>
    <scope>NUCLEOTIDE SEQUENCE [LARGE SCALE GENOMIC DNA]</scope>
    <source>
        <strain evidence="1 2">HYN0056</strain>
    </source>
</reference>
<gene>
    <name evidence="1" type="ORF">HYN56_22185</name>
</gene>
<protein>
    <recommendedName>
        <fullName evidence="3">Lipoprotein</fullName>
    </recommendedName>
</protein>
<dbReference type="AlphaFoldDB" id="A0A2S1YRR4"/>
<evidence type="ECO:0008006" key="3">
    <source>
        <dbReference type="Google" id="ProtNLM"/>
    </source>
</evidence>
<dbReference type="RefSeq" id="WP_109194194.1">
    <property type="nucleotide sequence ID" value="NZ_CP029255.1"/>
</dbReference>
<proteinExistence type="predicted"/>
<dbReference type="PROSITE" id="PS51257">
    <property type="entry name" value="PROKAR_LIPOPROTEIN"/>
    <property type="match status" value="1"/>
</dbReference>
<dbReference type="Proteomes" id="UP000245250">
    <property type="component" value="Chromosome"/>
</dbReference>